<proteinExistence type="predicted"/>
<dbReference type="CDD" id="cd00037">
    <property type="entry name" value="CLECT"/>
    <property type="match status" value="1"/>
</dbReference>
<dbReference type="SUPFAM" id="SSF56436">
    <property type="entry name" value="C-type lectin-like"/>
    <property type="match status" value="1"/>
</dbReference>
<dbReference type="PANTHER" id="PTHR22803">
    <property type="entry name" value="MANNOSE, PHOSPHOLIPASE, LECTIN RECEPTOR RELATED"/>
    <property type="match status" value="1"/>
</dbReference>
<sequence length="196" mass="22389">MPVLLEEGESYNSCIAWEHRSTTLRVVNCDDTLPFVCFKKKYSVKVVGCGTADSEYAYDSRSGSCYKFHRSSLNWDNAFKECQHEGAYLAVINNHLESIVLQDLYAKNPKNTIISEVNHAIQIHIGIRKNEGTWKTVQKDQTLKEAGYETWGRGEPNSAVPPEDCGSIFRQATFNDENCYWSLPFICEKDPEILYE</sequence>
<evidence type="ECO:0000259" key="1">
    <source>
        <dbReference type="PROSITE" id="PS50041"/>
    </source>
</evidence>
<dbReference type="AlphaFoldDB" id="A0A0L7LR56"/>
<dbReference type="PROSITE" id="PS50041">
    <property type="entry name" value="C_TYPE_LECTIN_2"/>
    <property type="match status" value="1"/>
</dbReference>
<dbReference type="InterPro" id="IPR016186">
    <property type="entry name" value="C-type_lectin-like/link_sf"/>
</dbReference>
<dbReference type="SMART" id="SM00034">
    <property type="entry name" value="CLECT"/>
    <property type="match status" value="1"/>
</dbReference>
<dbReference type="Proteomes" id="UP000037510">
    <property type="component" value="Unassembled WGS sequence"/>
</dbReference>
<dbReference type="Gene3D" id="3.10.100.10">
    <property type="entry name" value="Mannose-Binding Protein A, subunit A"/>
    <property type="match status" value="1"/>
</dbReference>
<comment type="caution">
    <text evidence="2">The sequence shown here is derived from an EMBL/GenBank/DDBJ whole genome shotgun (WGS) entry which is preliminary data.</text>
</comment>
<dbReference type="InterPro" id="IPR001304">
    <property type="entry name" value="C-type_lectin-like"/>
</dbReference>
<dbReference type="InterPro" id="IPR016187">
    <property type="entry name" value="CTDL_fold"/>
</dbReference>
<evidence type="ECO:0000313" key="2">
    <source>
        <dbReference type="EMBL" id="KOB77646.1"/>
    </source>
</evidence>
<protein>
    <submittedName>
        <fullName evidence="2">C-type lectin 21</fullName>
    </submittedName>
</protein>
<keyword evidence="2" id="KW-0430">Lectin</keyword>
<dbReference type="EMBL" id="JTDY01000336">
    <property type="protein sequence ID" value="KOB77646.1"/>
    <property type="molecule type" value="Genomic_DNA"/>
</dbReference>
<organism evidence="2 3">
    <name type="scientific">Operophtera brumata</name>
    <name type="common">Winter moth</name>
    <name type="synonym">Phalaena brumata</name>
    <dbReference type="NCBI Taxonomy" id="104452"/>
    <lineage>
        <taxon>Eukaryota</taxon>
        <taxon>Metazoa</taxon>
        <taxon>Ecdysozoa</taxon>
        <taxon>Arthropoda</taxon>
        <taxon>Hexapoda</taxon>
        <taxon>Insecta</taxon>
        <taxon>Pterygota</taxon>
        <taxon>Neoptera</taxon>
        <taxon>Endopterygota</taxon>
        <taxon>Lepidoptera</taxon>
        <taxon>Glossata</taxon>
        <taxon>Ditrysia</taxon>
        <taxon>Geometroidea</taxon>
        <taxon>Geometridae</taxon>
        <taxon>Larentiinae</taxon>
        <taxon>Operophtera</taxon>
    </lineage>
</organism>
<name>A0A0L7LR56_OPEBR</name>
<reference evidence="2 3" key="1">
    <citation type="journal article" date="2015" name="Genome Biol. Evol.">
        <title>The genome of winter moth (Operophtera brumata) provides a genomic perspective on sexual dimorphism and phenology.</title>
        <authorList>
            <person name="Derks M.F."/>
            <person name="Smit S."/>
            <person name="Salis L."/>
            <person name="Schijlen E."/>
            <person name="Bossers A."/>
            <person name="Mateman C."/>
            <person name="Pijl A.S."/>
            <person name="de Ridder D."/>
            <person name="Groenen M.A."/>
            <person name="Visser M.E."/>
            <person name="Megens H.J."/>
        </authorList>
    </citation>
    <scope>NUCLEOTIDE SEQUENCE [LARGE SCALE GENOMIC DNA]</scope>
    <source>
        <strain evidence="2">WM2013NL</strain>
        <tissue evidence="2">Head and thorax</tissue>
    </source>
</reference>
<dbReference type="GO" id="GO:0030246">
    <property type="term" value="F:carbohydrate binding"/>
    <property type="evidence" value="ECO:0007669"/>
    <property type="project" value="UniProtKB-KW"/>
</dbReference>
<evidence type="ECO:0000313" key="3">
    <source>
        <dbReference type="Proteomes" id="UP000037510"/>
    </source>
</evidence>
<keyword evidence="3" id="KW-1185">Reference proteome</keyword>
<dbReference type="InterPro" id="IPR050111">
    <property type="entry name" value="C-type_lectin/snaclec_domain"/>
</dbReference>
<gene>
    <name evidence="2" type="ORF">OBRU01_03724</name>
</gene>
<feature type="domain" description="C-type lectin" evidence="1">
    <location>
        <begin position="61"/>
        <end position="188"/>
    </location>
</feature>
<accession>A0A0L7LR56</accession>
<dbReference type="Pfam" id="PF00059">
    <property type="entry name" value="Lectin_C"/>
    <property type="match status" value="1"/>
</dbReference>